<protein>
    <submittedName>
        <fullName evidence="1">Uncharacterized protein</fullName>
    </submittedName>
</protein>
<organism evidence="1 2">
    <name type="scientific">Streptomyces harbinensis</name>
    <dbReference type="NCBI Taxonomy" id="1176198"/>
    <lineage>
        <taxon>Bacteria</taxon>
        <taxon>Bacillati</taxon>
        <taxon>Actinomycetota</taxon>
        <taxon>Actinomycetes</taxon>
        <taxon>Kitasatosporales</taxon>
        <taxon>Streptomycetaceae</taxon>
        <taxon>Streptomyces</taxon>
    </lineage>
</organism>
<reference evidence="2" key="1">
    <citation type="submission" date="2016-10" db="EMBL/GenBank/DDBJ databases">
        <authorList>
            <person name="Varghese N."/>
            <person name="Submissions S."/>
        </authorList>
    </citation>
    <scope>NUCLEOTIDE SEQUENCE [LARGE SCALE GENOMIC DNA]</scope>
    <source>
        <strain evidence="2">CGMCC 4.7047</strain>
    </source>
</reference>
<dbReference type="AlphaFoldDB" id="A0A1I6RVI8"/>
<keyword evidence="2" id="KW-1185">Reference proteome</keyword>
<dbReference type="RefSeq" id="WP_019433656.1">
    <property type="nucleotide sequence ID" value="NZ_CP054938.1"/>
</dbReference>
<name>A0A1I6RVI8_9ACTN</name>
<dbReference type="Proteomes" id="UP000198873">
    <property type="component" value="Unassembled WGS sequence"/>
</dbReference>
<accession>A0A1I6RVI8</accession>
<gene>
    <name evidence="1" type="ORF">SAMN05444716_103488</name>
</gene>
<dbReference type="EMBL" id="FPAB01000003">
    <property type="protein sequence ID" value="SFS68745.1"/>
    <property type="molecule type" value="Genomic_DNA"/>
</dbReference>
<evidence type="ECO:0000313" key="1">
    <source>
        <dbReference type="EMBL" id="SFS68745.1"/>
    </source>
</evidence>
<proteinExistence type="predicted"/>
<sequence>MEAQMVEKAVFLLREAHVARGRAVQALAEYFPGTAFDDRLRCVHEAWDRVHQGAPALHSVPSQLSEAGTFAAAHERHGLSD</sequence>
<evidence type="ECO:0000313" key="2">
    <source>
        <dbReference type="Proteomes" id="UP000198873"/>
    </source>
</evidence>